<keyword evidence="12" id="KW-1185">Reference proteome</keyword>
<comment type="similarity">
    <text evidence="2">Belongs to the TAF6 family.</text>
</comment>
<gene>
    <name evidence="11" type="ORF">M407DRAFT_30160</name>
    <name evidence="10" type="ORF">M407DRAFT_30565</name>
</gene>
<comment type="subcellular location">
    <subcellularLocation>
        <location evidence="1">Nucleus</location>
    </subcellularLocation>
</comment>
<dbReference type="Pfam" id="PF02969">
    <property type="entry name" value="TAF"/>
    <property type="match status" value="1"/>
</dbReference>
<dbReference type="GO" id="GO:0046695">
    <property type="term" value="C:SLIK (SAGA-like) complex"/>
    <property type="evidence" value="ECO:0007669"/>
    <property type="project" value="InterPro"/>
</dbReference>
<reference evidence="11" key="3">
    <citation type="submission" date="2015-02" db="EMBL/GenBank/DDBJ databases">
        <title>Evolutionary Origins and Diversification of the Mycorrhizal Mutualists.</title>
        <authorList>
            <consortium name="DOE Joint Genome Institute"/>
            <consortium name="Mycorrhizal Genomics Consortium"/>
            <person name="Kohler A."/>
            <person name="Kuo A."/>
            <person name="Nagy L.G."/>
            <person name="Floudas D."/>
            <person name="Copeland A."/>
            <person name="Barry K.W."/>
            <person name="Cichocki N."/>
            <person name="Veneault-Fourrey C."/>
            <person name="LaButti K."/>
            <person name="Lindquist E.A."/>
            <person name="Lipzen A."/>
            <person name="Lundell T."/>
            <person name="Morin E."/>
            <person name="Murat C."/>
            <person name="Riley R."/>
            <person name="Ohm R."/>
            <person name="Sun H."/>
            <person name="Tunlid A."/>
            <person name="Henrissat B."/>
            <person name="Grigoriev I.V."/>
            <person name="Hibbett D.S."/>
            <person name="Martin F."/>
        </authorList>
    </citation>
    <scope>NUCLEOTIDE SEQUENCE</scope>
    <source>
        <strain evidence="11 12">MUT 4182</strain>
    </source>
</reference>
<evidence type="ECO:0000256" key="6">
    <source>
        <dbReference type="ARBA" id="ARBA00076308"/>
    </source>
</evidence>
<evidence type="ECO:0000256" key="8">
    <source>
        <dbReference type="SAM" id="MobiDB-lite"/>
    </source>
</evidence>
<dbReference type="InterPro" id="IPR046344">
    <property type="entry name" value="TAF6_C_sf"/>
</dbReference>
<dbReference type="Pfam" id="PF07571">
    <property type="entry name" value="TAF6_C"/>
    <property type="match status" value="1"/>
</dbReference>
<keyword evidence="5" id="KW-0539">Nucleus</keyword>
<dbReference type="Gene3D" id="1.25.40.770">
    <property type="entry name" value="TAF6, C-terminal HEAT repeat domain"/>
    <property type="match status" value="1"/>
</dbReference>
<evidence type="ECO:0000313" key="12">
    <source>
        <dbReference type="Proteomes" id="UP000054248"/>
    </source>
</evidence>
<dbReference type="OrthoDB" id="361039at2759"/>
<dbReference type="GO" id="GO:0016251">
    <property type="term" value="F:RNA polymerase II general transcription initiation factor activity"/>
    <property type="evidence" value="ECO:0007669"/>
    <property type="project" value="InterPro"/>
</dbReference>
<dbReference type="GO" id="GO:0000124">
    <property type="term" value="C:SAGA complex"/>
    <property type="evidence" value="ECO:0007669"/>
    <property type="project" value="InterPro"/>
</dbReference>
<dbReference type="CDD" id="cd08050">
    <property type="entry name" value="TAF6C"/>
    <property type="match status" value="1"/>
</dbReference>
<evidence type="ECO:0000313" key="11">
    <source>
        <dbReference type="EMBL" id="KIO20164.1"/>
    </source>
</evidence>
<dbReference type="InterPro" id="IPR037796">
    <property type="entry name" value="TAF6"/>
</dbReference>
<feature type="compositionally biased region" description="Polar residues" evidence="8">
    <location>
        <begin position="149"/>
        <end position="181"/>
    </location>
</feature>
<dbReference type="GO" id="GO:0005669">
    <property type="term" value="C:transcription factor TFIID complex"/>
    <property type="evidence" value="ECO:0007669"/>
    <property type="project" value="InterPro"/>
</dbReference>
<feature type="compositionally biased region" description="Low complexity" evidence="8">
    <location>
        <begin position="137"/>
        <end position="148"/>
    </location>
</feature>
<dbReference type="GO" id="GO:0003713">
    <property type="term" value="F:transcription coactivator activity"/>
    <property type="evidence" value="ECO:0007669"/>
    <property type="project" value="TreeGrafter"/>
</dbReference>
<evidence type="ECO:0000256" key="3">
    <source>
        <dbReference type="ARBA" id="ARBA00023015"/>
    </source>
</evidence>
<dbReference type="GO" id="GO:0006325">
    <property type="term" value="P:chromatin organization"/>
    <property type="evidence" value="ECO:0007669"/>
    <property type="project" value="UniProtKB-ARBA"/>
</dbReference>
<dbReference type="STRING" id="1051891.A0A0C3Q8P8"/>
<dbReference type="FunFam" id="1.10.20.10:FF:000033">
    <property type="entry name" value="Transcription initiation factor TFIID complex subunit"/>
    <property type="match status" value="1"/>
</dbReference>
<dbReference type="EMBL" id="KN823203">
    <property type="protein sequence ID" value="KIO19775.1"/>
    <property type="molecule type" value="Genomic_DNA"/>
</dbReference>
<evidence type="ECO:0000259" key="9">
    <source>
        <dbReference type="SMART" id="SM00803"/>
    </source>
</evidence>
<dbReference type="SMART" id="SM00803">
    <property type="entry name" value="TAF"/>
    <property type="match status" value="1"/>
</dbReference>
<dbReference type="InterPro" id="IPR011442">
    <property type="entry name" value="TAF6_C"/>
</dbReference>
<sequence length="602" mass="64080">MSGIYHADSIKDVAESLGIGNLPEGVAAMLANDVEYRLHQIIDEASRFTRHGKRTTLTTTDVDQAFRPVYGHSGLNAPSFKKAVPTVGPPVYALQDEEIDFDKVVKEEEIPVPRAVSWTAHWLAIEGVQPLIPENPSPATTTSTAQTSKPRSNQPQANGTTAHASQAQPPGTNKTPLSTKSHLSRELQQYYARLTDSLLPGNLVESSSDRALDRKRTAALSSLRNDAGLQGILPYLVKWVGDSVVGALAVRSSPDDDMGDMEEDVDRRVLEVMLMVIHAILDNQRLFVEPYLHMLLPPLLSILLTSTLSSTSSYSSLDSHPPPTPRTLRTQAASLVAHLLKLHAPSYPSLPPRITKTLLVALLDDGSAIRPGSTPESEATKKPLSLGTKDGAVRGLVGVGHEAVHRGLIAGQAAKLVGEEVERRVGRGENDSMMDLSALNGGGGEGEWAEEVRDVVNACLEAFATIHPFPTGPAEGNFASFMSRPNDVQVNEARDQLMGHIGPFFAMRVCQKNTQWAVGLAKALTDRAAAAGGTPGGTGGLTSNLDNLALDARRDAATVAMDVVPPAESFALLDDQHAAEMGIPMGMGGDLGALGTEAMDAT</sequence>
<evidence type="ECO:0000256" key="7">
    <source>
        <dbReference type="ARBA" id="ARBA00093655"/>
    </source>
</evidence>
<organism evidence="11 12">
    <name type="scientific">Tulasnella calospora MUT 4182</name>
    <dbReference type="NCBI Taxonomy" id="1051891"/>
    <lineage>
        <taxon>Eukaryota</taxon>
        <taxon>Fungi</taxon>
        <taxon>Dikarya</taxon>
        <taxon>Basidiomycota</taxon>
        <taxon>Agaricomycotina</taxon>
        <taxon>Agaricomycetes</taxon>
        <taxon>Cantharellales</taxon>
        <taxon>Tulasnellaceae</taxon>
        <taxon>Tulasnella</taxon>
    </lineage>
</organism>
<dbReference type="GO" id="GO:0051123">
    <property type="term" value="P:RNA polymerase II preinitiation complex assembly"/>
    <property type="evidence" value="ECO:0007669"/>
    <property type="project" value="TreeGrafter"/>
</dbReference>
<evidence type="ECO:0000256" key="2">
    <source>
        <dbReference type="ARBA" id="ARBA00007688"/>
    </source>
</evidence>
<dbReference type="GO" id="GO:0046982">
    <property type="term" value="F:protein heterodimerization activity"/>
    <property type="evidence" value="ECO:0007669"/>
    <property type="project" value="InterPro"/>
</dbReference>
<feature type="region of interest" description="Disordered" evidence="8">
    <location>
        <begin position="131"/>
        <end position="182"/>
    </location>
</feature>
<dbReference type="PANTHER" id="PTHR10221">
    <property type="entry name" value="TRANSCRIPTION INITIATION FACTOR TFIID SUBUNIT 6"/>
    <property type="match status" value="1"/>
</dbReference>
<evidence type="ECO:0000256" key="5">
    <source>
        <dbReference type="ARBA" id="ARBA00023242"/>
    </source>
</evidence>
<feature type="domain" description="TATA box binding protein associated factor (TAF) histone-like fold" evidence="9">
    <location>
        <begin position="3"/>
        <end position="67"/>
    </location>
</feature>
<dbReference type="HOGENOM" id="CLU_021711_3_2_1"/>
<dbReference type="PANTHER" id="PTHR10221:SF9">
    <property type="entry name" value="TRANSCRIPTION INITIATION FACTOR TFIID SUBUNIT 6"/>
    <property type="match status" value="1"/>
</dbReference>
<keyword evidence="3" id="KW-0805">Transcription regulation</keyword>
<dbReference type="CDD" id="cd22931">
    <property type="entry name" value="HFD_TAF6"/>
    <property type="match status" value="1"/>
</dbReference>
<dbReference type="EMBL" id="KN823184">
    <property type="protein sequence ID" value="KIO20164.1"/>
    <property type="molecule type" value="Genomic_DNA"/>
</dbReference>
<dbReference type="Proteomes" id="UP000054248">
    <property type="component" value="Unassembled WGS sequence"/>
</dbReference>
<dbReference type="SUPFAM" id="SSF47113">
    <property type="entry name" value="Histone-fold"/>
    <property type="match status" value="1"/>
</dbReference>
<dbReference type="InterPro" id="IPR004823">
    <property type="entry name" value="TAF_TATA-bd_Histone-like_dom"/>
</dbReference>
<evidence type="ECO:0000256" key="4">
    <source>
        <dbReference type="ARBA" id="ARBA00023163"/>
    </source>
</evidence>
<keyword evidence="4" id="KW-0804">Transcription</keyword>
<name>A0A0C3Q8P8_9AGAM</name>
<reference evidence="12" key="2">
    <citation type="submission" date="2015-01" db="EMBL/GenBank/DDBJ databases">
        <title>Evolutionary Origins and Diversification of the Mycorrhizal Mutualists.</title>
        <authorList>
            <consortium name="DOE Joint Genome Institute"/>
            <consortium name="Mycorrhizal Genomics Consortium"/>
            <person name="Kohler A."/>
            <person name="Kuo A."/>
            <person name="Nagy L.G."/>
            <person name="Floudas D."/>
            <person name="Copeland A."/>
            <person name="Barry K.W."/>
            <person name="Cichocki N."/>
            <person name="Veneault-Fourrey C."/>
            <person name="LaButti K."/>
            <person name="Lindquist E.A."/>
            <person name="Lipzen A."/>
            <person name="Lundell T."/>
            <person name="Morin E."/>
            <person name="Murat C."/>
            <person name="Riley R."/>
            <person name="Ohm R."/>
            <person name="Sun H."/>
            <person name="Tunlid A."/>
            <person name="Henrissat B."/>
            <person name="Grigoriev I.V."/>
            <person name="Hibbett D.S."/>
            <person name="Martin F."/>
        </authorList>
    </citation>
    <scope>NUCLEOTIDE SEQUENCE [LARGE SCALE GENOMIC DNA]</scope>
    <source>
        <strain evidence="10 12">MUT 4182</strain>
    </source>
</reference>
<accession>A0A0C3Q8P8</accession>
<reference evidence="11 12" key="1">
    <citation type="submission" date="2014-04" db="EMBL/GenBank/DDBJ databases">
        <authorList>
            <consortium name="DOE Joint Genome Institute"/>
            <person name="Kuo A."/>
            <person name="Girlanda M."/>
            <person name="Perotto S."/>
            <person name="Kohler A."/>
            <person name="Nagy L.G."/>
            <person name="Floudas D."/>
            <person name="Copeland A."/>
            <person name="Barry K.W."/>
            <person name="Cichocki N."/>
            <person name="Veneault-Fourrey C."/>
            <person name="LaButti K."/>
            <person name="Lindquist E.A."/>
            <person name="Lipzen A."/>
            <person name="Lundell T."/>
            <person name="Morin E."/>
            <person name="Murat C."/>
            <person name="Sun H."/>
            <person name="Tunlid A."/>
            <person name="Henrissat B."/>
            <person name="Grigoriev I.V."/>
            <person name="Hibbett D.S."/>
            <person name="Martin F."/>
            <person name="Nordberg H.P."/>
            <person name="Cantor M.N."/>
            <person name="Hua S.X."/>
        </authorList>
    </citation>
    <scope>NUCLEOTIDE SEQUENCE [LARGE SCALE GENOMIC DNA]</scope>
    <source>
        <strain evidence="11 12">MUT 4182</strain>
    </source>
</reference>
<dbReference type="InterPro" id="IPR009072">
    <property type="entry name" value="Histone-fold"/>
</dbReference>
<evidence type="ECO:0000256" key="1">
    <source>
        <dbReference type="ARBA" id="ARBA00004123"/>
    </source>
</evidence>
<proteinExistence type="inferred from homology"/>
<evidence type="ECO:0000313" key="10">
    <source>
        <dbReference type="EMBL" id="KIO19775.1"/>
    </source>
</evidence>
<dbReference type="AlphaFoldDB" id="A0A0C3Q8P8"/>
<protein>
    <recommendedName>
        <fullName evidence="6">TBP-associated factor 6</fullName>
    </recommendedName>
    <alternativeName>
        <fullName evidence="7">Transcription initiation factor TFIID subunit 6</fullName>
    </alternativeName>
</protein>
<dbReference type="Gene3D" id="1.10.20.10">
    <property type="entry name" value="Histone, subunit A"/>
    <property type="match status" value="1"/>
</dbReference>